<accession>A0A1I3YEI0</accession>
<proteinExistence type="predicted"/>
<dbReference type="STRING" id="1884381.SAMN05518846_11193"/>
<reference evidence="2" key="1">
    <citation type="submission" date="2016-10" db="EMBL/GenBank/DDBJ databases">
        <authorList>
            <person name="Varghese N."/>
            <person name="Submissions S."/>
        </authorList>
    </citation>
    <scope>NUCLEOTIDE SEQUENCE [LARGE SCALE GENOMIC DNA]</scope>
    <source>
        <strain evidence="2">OK042</strain>
    </source>
</reference>
<dbReference type="AlphaFoldDB" id="A0A1I3YEI0"/>
<evidence type="ECO:0000313" key="1">
    <source>
        <dbReference type="EMBL" id="SFK30215.1"/>
    </source>
</evidence>
<evidence type="ECO:0000313" key="2">
    <source>
        <dbReference type="Proteomes" id="UP000198915"/>
    </source>
</evidence>
<dbReference type="Proteomes" id="UP000198915">
    <property type="component" value="Unassembled WGS sequence"/>
</dbReference>
<sequence length="41" mass="4758">MGIKIQPCNSNFMQGICTFGGWVYFTKVQAYEGILRWLLSR</sequence>
<organism evidence="1 2">
    <name type="scientific">Brevibacillus centrosporus</name>
    <dbReference type="NCBI Taxonomy" id="54910"/>
    <lineage>
        <taxon>Bacteria</taxon>
        <taxon>Bacillati</taxon>
        <taxon>Bacillota</taxon>
        <taxon>Bacilli</taxon>
        <taxon>Bacillales</taxon>
        <taxon>Paenibacillaceae</taxon>
        <taxon>Brevibacillus</taxon>
    </lineage>
</organism>
<protein>
    <submittedName>
        <fullName evidence="1">Uncharacterized protein</fullName>
    </submittedName>
</protein>
<gene>
    <name evidence="1" type="ORF">SAMN05518846_11193</name>
</gene>
<keyword evidence="2" id="KW-1185">Reference proteome</keyword>
<dbReference type="EMBL" id="FORT01000011">
    <property type="protein sequence ID" value="SFK30215.1"/>
    <property type="molecule type" value="Genomic_DNA"/>
</dbReference>
<name>A0A1I3YEI0_9BACL</name>